<proteinExistence type="predicted"/>
<accession>A0ACC0B428</accession>
<organism evidence="1 2">
    <name type="scientific">Catharanthus roseus</name>
    <name type="common">Madagascar periwinkle</name>
    <name type="synonym">Vinca rosea</name>
    <dbReference type="NCBI Taxonomy" id="4058"/>
    <lineage>
        <taxon>Eukaryota</taxon>
        <taxon>Viridiplantae</taxon>
        <taxon>Streptophyta</taxon>
        <taxon>Embryophyta</taxon>
        <taxon>Tracheophyta</taxon>
        <taxon>Spermatophyta</taxon>
        <taxon>Magnoliopsida</taxon>
        <taxon>eudicotyledons</taxon>
        <taxon>Gunneridae</taxon>
        <taxon>Pentapetalae</taxon>
        <taxon>asterids</taxon>
        <taxon>lamiids</taxon>
        <taxon>Gentianales</taxon>
        <taxon>Apocynaceae</taxon>
        <taxon>Rauvolfioideae</taxon>
        <taxon>Vinceae</taxon>
        <taxon>Catharanthinae</taxon>
        <taxon>Catharanthus</taxon>
    </lineage>
</organism>
<name>A0ACC0B428_CATRO</name>
<dbReference type="Proteomes" id="UP001060085">
    <property type="component" value="Linkage Group LG04"/>
</dbReference>
<gene>
    <name evidence="1" type="ORF">M9H77_17245</name>
</gene>
<reference evidence="2" key="1">
    <citation type="journal article" date="2023" name="Nat. Plants">
        <title>Single-cell RNA sequencing provides a high-resolution roadmap for understanding the multicellular compartmentation of specialized metabolism.</title>
        <authorList>
            <person name="Sun S."/>
            <person name="Shen X."/>
            <person name="Li Y."/>
            <person name="Li Y."/>
            <person name="Wang S."/>
            <person name="Li R."/>
            <person name="Zhang H."/>
            <person name="Shen G."/>
            <person name="Guo B."/>
            <person name="Wei J."/>
            <person name="Xu J."/>
            <person name="St-Pierre B."/>
            <person name="Chen S."/>
            <person name="Sun C."/>
        </authorList>
    </citation>
    <scope>NUCLEOTIDE SEQUENCE [LARGE SCALE GENOMIC DNA]</scope>
</reference>
<dbReference type="EMBL" id="CM044704">
    <property type="protein sequence ID" value="KAI5667392.1"/>
    <property type="molecule type" value="Genomic_DNA"/>
</dbReference>
<protein>
    <submittedName>
        <fullName evidence="1">Uncharacterized protein</fullName>
    </submittedName>
</protein>
<keyword evidence="2" id="KW-1185">Reference proteome</keyword>
<evidence type="ECO:0000313" key="1">
    <source>
        <dbReference type="EMBL" id="KAI5667392.1"/>
    </source>
</evidence>
<sequence>MTVHYYVITSTLPPSFFFRLSFFPENFFSSFFVPPPFSLLRRRCCLIEEVPAHVHPGPIVLDVLTRQHEHRSELIWSGDHEMCFTDLQFRCFGRNLFQCYSTAPRRLLRENDHTYWGTQHASHVEVKHQRRLHIKDGSALAVEILSYPNDEYIRWYQEITRVYIGNPNCDTRSVRYQPAGVDRQMMVHSKVSFFWYFYAFHFFMIDF</sequence>
<evidence type="ECO:0000313" key="2">
    <source>
        <dbReference type="Proteomes" id="UP001060085"/>
    </source>
</evidence>
<comment type="caution">
    <text evidence="1">The sequence shown here is derived from an EMBL/GenBank/DDBJ whole genome shotgun (WGS) entry which is preliminary data.</text>
</comment>